<sequence>MAAAVFYERIDFGVLPPQVDALLQKGVLVHRQDRVAAAELFWQAHALDHTALPPYLCLYKVLAYQNRVEEARTIAEAGLVEAARQAGWSADWRLWSHSASGHAGPERFALYTLKALAFIALRNNRAEDAQAMLAVLGRLDPQGTVGWPVIATMLESCVNHPPQ</sequence>
<proteinExistence type="predicted"/>
<gene>
    <name evidence="1" type="ORF">NKW50_13265</name>
</gene>
<dbReference type="RefSeq" id="WP_194301198.1">
    <property type="nucleotide sequence ID" value="NZ_JAMYZY010000041.1"/>
</dbReference>
<reference evidence="1 2" key="1">
    <citation type="submission" date="2022-06" db="EMBL/GenBank/DDBJ databases">
        <title>Acetobacer genomes from food samples.</title>
        <authorList>
            <person name="Sombolestani A."/>
        </authorList>
    </citation>
    <scope>NUCLEOTIDE SEQUENCE [LARGE SCALE GENOMIC DNA]</scope>
    <source>
        <strain evidence="1 2">R-83285</strain>
    </source>
</reference>
<accession>A0ABT1F2Z0</accession>
<organism evidence="1 2">
    <name type="scientific">Acetobacter lambici</name>
    <dbReference type="NCBI Taxonomy" id="1332824"/>
    <lineage>
        <taxon>Bacteria</taxon>
        <taxon>Pseudomonadati</taxon>
        <taxon>Pseudomonadota</taxon>
        <taxon>Alphaproteobacteria</taxon>
        <taxon>Acetobacterales</taxon>
        <taxon>Acetobacteraceae</taxon>
        <taxon>Acetobacter</taxon>
    </lineage>
</organism>
<comment type="caution">
    <text evidence="1">The sequence shown here is derived from an EMBL/GenBank/DDBJ whole genome shotgun (WGS) entry which is preliminary data.</text>
</comment>
<dbReference type="EMBL" id="JAMYZZ010000038">
    <property type="protein sequence ID" value="MCP1259560.1"/>
    <property type="molecule type" value="Genomic_DNA"/>
</dbReference>
<protein>
    <submittedName>
        <fullName evidence="1">Uncharacterized protein</fullName>
    </submittedName>
</protein>
<keyword evidence="2" id="KW-1185">Reference proteome</keyword>
<dbReference type="Proteomes" id="UP001523528">
    <property type="component" value="Unassembled WGS sequence"/>
</dbReference>
<name>A0ABT1F2Z0_9PROT</name>
<evidence type="ECO:0000313" key="1">
    <source>
        <dbReference type="EMBL" id="MCP1259560.1"/>
    </source>
</evidence>
<evidence type="ECO:0000313" key="2">
    <source>
        <dbReference type="Proteomes" id="UP001523528"/>
    </source>
</evidence>